<feature type="repeat" description="Solcar" evidence="8">
    <location>
        <begin position="211"/>
        <end position="302"/>
    </location>
</feature>
<evidence type="ECO:0000256" key="1">
    <source>
        <dbReference type="ARBA" id="ARBA00004141"/>
    </source>
</evidence>
<dbReference type="Pfam" id="PF00153">
    <property type="entry name" value="Mito_carr"/>
    <property type="match status" value="3"/>
</dbReference>
<dbReference type="PROSITE" id="PS50920">
    <property type="entry name" value="SOLCAR"/>
    <property type="match status" value="3"/>
</dbReference>
<name>A0ABP0GWY9_CLALP</name>
<dbReference type="InterPro" id="IPR018108">
    <property type="entry name" value="MCP_transmembrane"/>
</dbReference>
<proteinExistence type="inferred from homology"/>
<gene>
    <name evidence="10" type="ORF">CVLEPA_LOCUS29335</name>
</gene>
<comment type="subcellular location">
    <subcellularLocation>
        <location evidence="1">Membrane</location>
        <topology evidence="1">Multi-pass membrane protein</topology>
    </subcellularLocation>
</comment>
<protein>
    <recommendedName>
        <fullName evidence="12">Mitochondrial uncoupling protein 4</fullName>
    </recommendedName>
</protein>
<evidence type="ECO:0000256" key="8">
    <source>
        <dbReference type="PROSITE-ProRule" id="PRU00282"/>
    </source>
</evidence>
<keyword evidence="5" id="KW-0677">Repeat</keyword>
<dbReference type="Proteomes" id="UP001642483">
    <property type="component" value="Unassembled WGS sequence"/>
</dbReference>
<organism evidence="10 11">
    <name type="scientific">Clavelina lepadiformis</name>
    <name type="common">Light-bulb sea squirt</name>
    <name type="synonym">Ascidia lepadiformis</name>
    <dbReference type="NCBI Taxonomy" id="159417"/>
    <lineage>
        <taxon>Eukaryota</taxon>
        <taxon>Metazoa</taxon>
        <taxon>Chordata</taxon>
        <taxon>Tunicata</taxon>
        <taxon>Ascidiacea</taxon>
        <taxon>Aplousobranchia</taxon>
        <taxon>Clavelinidae</taxon>
        <taxon>Clavelina</taxon>
    </lineage>
</organism>
<evidence type="ECO:0008006" key="12">
    <source>
        <dbReference type="Google" id="ProtNLM"/>
    </source>
</evidence>
<feature type="repeat" description="Solcar" evidence="8">
    <location>
        <begin position="110"/>
        <end position="202"/>
    </location>
</feature>
<comment type="caution">
    <text evidence="10">The sequence shown here is derived from an EMBL/GenBank/DDBJ whole genome shotgun (WGS) entry which is preliminary data.</text>
</comment>
<evidence type="ECO:0000313" key="10">
    <source>
        <dbReference type="EMBL" id="CAK8696152.1"/>
    </source>
</evidence>
<evidence type="ECO:0000256" key="4">
    <source>
        <dbReference type="ARBA" id="ARBA00022692"/>
    </source>
</evidence>
<reference evidence="10 11" key="1">
    <citation type="submission" date="2024-02" db="EMBL/GenBank/DDBJ databases">
        <authorList>
            <person name="Daric V."/>
            <person name="Darras S."/>
        </authorList>
    </citation>
    <scope>NUCLEOTIDE SEQUENCE [LARGE SCALE GENOMIC DNA]</scope>
</reference>
<evidence type="ECO:0000256" key="9">
    <source>
        <dbReference type="RuleBase" id="RU000488"/>
    </source>
</evidence>
<keyword evidence="4 8" id="KW-0812">Transmembrane</keyword>
<dbReference type="EMBL" id="CAWYQH010000152">
    <property type="protein sequence ID" value="CAK8696152.1"/>
    <property type="molecule type" value="Genomic_DNA"/>
</dbReference>
<accession>A0ABP0GWY9</accession>
<keyword evidence="3 9" id="KW-0813">Transport</keyword>
<dbReference type="SUPFAM" id="SSF103506">
    <property type="entry name" value="Mitochondrial carrier"/>
    <property type="match status" value="1"/>
</dbReference>
<dbReference type="InterPro" id="IPR023395">
    <property type="entry name" value="MCP_dom_sf"/>
</dbReference>
<evidence type="ECO:0000256" key="6">
    <source>
        <dbReference type="ARBA" id="ARBA00022989"/>
    </source>
</evidence>
<evidence type="ECO:0000256" key="2">
    <source>
        <dbReference type="ARBA" id="ARBA00006375"/>
    </source>
</evidence>
<evidence type="ECO:0000256" key="7">
    <source>
        <dbReference type="ARBA" id="ARBA00023136"/>
    </source>
</evidence>
<comment type="similarity">
    <text evidence="2 9">Belongs to the mitochondrial carrier (TC 2.A.29) family.</text>
</comment>
<feature type="repeat" description="Solcar" evidence="8">
    <location>
        <begin position="6"/>
        <end position="100"/>
    </location>
</feature>
<keyword evidence="6" id="KW-1133">Transmembrane helix</keyword>
<evidence type="ECO:0000313" key="11">
    <source>
        <dbReference type="Proteomes" id="UP001642483"/>
    </source>
</evidence>
<keyword evidence="7 8" id="KW-0472">Membrane</keyword>
<evidence type="ECO:0000256" key="3">
    <source>
        <dbReference type="ARBA" id="ARBA00022448"/>
    </source>
</evidence>
<dbReference type="InterPro" id="IPR050391">
    <property type="entry name" value="Mito_Metabolite_Transporter"/>
</dbReference>
<dbReference type="Gene3D" id="1.50.40.10">
    <property type="entry name" value="Mitochondrial carrier domain"/>
    <property type="match status" value="1"/>
</dbReference>
<keyword evidence="11" id="KW-1185">Reference proteome</keyword>
<sequence length="308" mass="34115">MFNELQLTCIKFASSAAASAIAETATFPLDLTKTRLQIQGEVASNGHASTMVKRGMIRTAFGVVCEEGVSKLWTGLPPAVYRHIIYTGVRMIVYEQMRENVLGRNKDGSFSVWKAAIAGLCAGSVGQFVASPMDLVKVKMQMKNHRMLGNTEPNFTNVCHALRSTYHANGIKGLWAGWVPNVQRAALVNVGNLTTYDVAKQYILRNTRLKDNWFCHMLASICSGFVAAVLGTPADVVKTRMMNQARDSNGRGLFYKSSVDCVVTTVKQEGFLSLYKGFIPIWSRIAPWSVIFWITNEEIRKLIGISTF</sequence>
<evidence type="ECO:0000256" key="5">
    <source>
        <dbReference type="ARBA" id="ARBA00022737"/>
    </source>
</evidence>
<dbReference type="PANTHER" id="PTHR45618">
    <property type="entry name" value="MITOCHONDRIAL DICARBOXYLATE CARRIER-RELATED"/>
    <property type="match status" value="1"/>
</dbReference>